<evidence type="ECO:0000256" key="2">
    <source>
        <dbReference type="ARBA" id="ARBA00023125"/>
    </source>
</evidence>
<dbReference type="PANTHER" id="PTHR30363">
    <property type="entry name" value="HTH-TYPE TRANSCRIPTIONAL REGULATOR SRLR-RELATED"/>
    <property type="match status" value="1"/>
</dbReference>
<dbReference type="SUPFAM" id="SSF100950">
    <property type="entry name" value="NagB/RpiA/CoA transferase-like"/>
    <property type="match status" value="1"/>
</dbReference>
<dbReference type="InterPro" id="IPR037171">
    <property type="entry name" value="NagB/RpiA_transferase-like"/>
</dbReference>
<protein>
    <submittedName>
        <fullName evidence="5">DeoR/GlpR family DNA-binding transcription regulator</fullName>
    </submittedName>
</protein>
<dbReference type="InterPro" id="IPR014036">
    <property type="entry name" value="DeoR-like_C"/>
</dbReference>
<dbReference type="Pfam" id="PF00455">
    <property type="entry name" value="DeoRC"/>
    <property type="match status" value="1"/>
</dbReference>
<dbReference type="PANTHER" id="PTHR30363:SF44">
    <property type="entry name" value="AGA OPERON TRANSCRIPTIONAL REPRESSOR-RELATED"/>
    <property type="match status" value="1"/>
</dbReference>
<dbReference type="SMART" id="SM00420">
    <property type="entry name" value="HTH_DEOR"/>
    <property type="match status" value="1"/>
</dbReference>
<feature type="domain" description="HTH deoR-type" evidence="4">
    <location>
        <begin position="6"/>
        <end position="61"/>
    </location>
</feature>
<dbReference type="SMART" id="SM01134">
    <property type="entry name" value="DeoRC"/>
    <property type="match status" value="1"/>
</dbReference>
<evidence type="ECO:0000256" key="3">
    <source>
        <dbReference type="ARBA" id="ARBA00023163"/>
    </source>
</evidence>
<evidence type="ECO:0000256" key="1">
    <source>
        <dbReference type="ARBA" id="ARBA00023015"/>
    </source>
</evidence>
<dbReference type="InterPro" id="IPR018356">
    <property type="entry name" value="Tscrpt_reg_HTH_DeoR_CS"/>
</dbReference>
<proteinExistence type="predicted"/>
<dbReference type="RefSeq" id="WP_368497103.1">
    <property type="nucleotide sequence ID" value="NZ_CP162511.1"/>
</dbReference>
<gene>
    <name evidence="5" type="ORF">ABFY20_15330</name>
</gene>
<keyword evidence="2 5" id="KW-0238">DNA-binding</keyword>
<dbReference type="Pfam" id="PF08220">
    <property type="entry name" value="HTH_DeoR"/>
    <property type="match status" value="1"/>
</dbReference>
<dbReference type="PROSITE" id="PS51000">
    <property type="entry name" value="HTH_DEOR_2"/>
    <property type="match status" value="1"/>
</dbReference>
<dbReference type="InterPro" id="IPR036390">
    <property type="entry name" value="WH_DNA-bd_sf"/>
</dbReference>
<dbReference type="InterPro" id="IPR050313">
    <property type="entry name" value="Carb_Metab_HTH_regulators"/>
</dbReference>
<dbReference type="GO" id="GO:0003700">
    <property type="term" value="F:DNA-binding transcription factor activity"/>
    <property type="evidence" value="ECO:0007669"/>
    <property type="project" value="InterPro"/>
</dbReference>
<dbReference type="AlphaFoldDB" id="A0AB39BEF8"/>
<sequence>MASVIGAERRELLLARLQKHGVIRLEEAAAELGVSTMTVRRDLEALELEGVVVRVRGGAVATVKAQSFDERQAVDDLAKTEIARKAADLVPTSGAIAVDASSTSAHLLAQVRGVTDLVIATNSAHNHSRARSVHGARAILLGGELEPRTDSFVGPVACAAAALFNYDRFFTSASAADLERGTSETIVEEGQVKREMARASRETVLLIASAKLGQHATAAGLPWASIDIVVTELDPGHPLLEALRPLVELR</sequence>
<evidence type="ECO:0000313" key="5">
    <source>
        <dbReference type="EMBL" id="XDI04696.1"/>
    </source>
</evidence>
<evidence type="ECO:0000259" key="4">
    <source>
        <dbReference type="PROSITE" id="PS51000"/>
    </source>
</evidence>
<dbReference type="SUPFAM" id="SSF46785">
    <property type="entry name" value="Winged helix' DNA-binding domain"/>
    <property type="match status" value="1"/>
</dbReference>
<accession>A0AB39BEF8</accession>
<reference evidence="5" key="1">
    <citation type="submission" date="2024-05" db="EMBL/GenBank/DDBJ databases">
        <title>Herbiconiux sp. A18JL235.</title>
        <authorList>
            <person name="Zhang G."/>
        </authorList>
    </citation>
    <scope>NUCLEOTIDE SEQUENCE</scope>
    <source>
        <strain evidence="5">A18JL235</strain>
    </source>
</reference>
<dbReference type="InterPro" id="IPR036388">
    <property type="entry name" value="WH-like_DNA-bd_sf"/>
</dbReference>
<keyword evidence="1" id="KW-0805">Transcription regulation</keyword>
<dbReference type="Gene3D" id="1.10.10.10">
    <property type="entry name" value="Winged helix-like DNA-binding domain superfamily/Winged helix DNA-binding domain"/>
    <property type="match status" value="1"/>
</dbReference>
<organism evidence="5">
    <name type="scientific">Herbiconiux sp. A18JL235</name>
    <dbReference type="NCBI Taxonomy" id="3152363"/>
    <lineage>
        <taxon>Bacteria</taxon>
        <taxon>Bacillati</taxon>
        <taxon>Actinomycetota</taxon>
        <taxon>Actinomycetes</taxon>
        <taxon>Micrococcales</taxon>
        <taxon>Microbacteriaceae</taxon>
        <taxon>Herbiconiux</taxon>
    </lineage>
</organism>
<dbReference type="GO" id="GO:0003677">
    <property type="term" value="F:DNA binding"/>
    <property type="evidence" value="ECO:0007669"/>
    <property type="project" value="UniProtKB-KW"/>
</dbReference>
<dbReference type="InterPro" id="IPR001034">
    <property type="entry name" value="DeoR_HTH"/>
</dbReference>
<dbReference type="PROSITE" id="PS00894">
    <property type="entry name" value="HTH_DEOR_1"/>
    <property type="match status" value="1"/>
</dbReference>
<keyword evidence="3" id="KW-0804">Transcription</keyword>
<dbReference type="PRINTS" id="PR00037">
    <property type="entry name" value="HTHLACR"/>
</dbReference>
<name>A0AB39BEF8_9MICO</name>
<dbReference type="EMBL" id="CP162511">
    <property type="protein sequence ID" value="XDI04696.1"/>
    <property type="molecule type" value="Genomic_DNA"/>
</dbReference>